<dbReference type="SMART" id="SM00862">
    <property type="entry name" value="Trans_reg_C"/>
    <property type="match status" value="1"/>
</dbReference>
<dbReference type="FunFam" id="1.10.10.10:FF:000018">
    <property type="entry name" value="DNA-binding response regulator ResD"/>
    <property type="match status" value="1"/>
</dbReference>
<dbReference type="EMBL" id="JAEKNQ010000028">
    <property type="protein sequence ID" value="MBJ7602913.1"/>
    <property type="molecule type" value="Genomic_DNA"/>
</dbReference>
<dbReference type="InterPro" id="IPR016032">
    <property type="entry name" value="Sig_transdc_resp-reg_C-effctor"/>
</dbReference>
<gene>
    <name evidence="10" type="ORF">JF888_06945</name>
</gene>
<dbReference type="GO" id="GO:0000156">
    <property type="term" value="F:phosphorelay response regulator activity"/>
    <property type="evidence" value="ECO:0007669"/>
    <property type="project" value="TreeGrafter"/>
</dbReference>
<dbReference type="InterPro" id="IPR036388">
    <property type="entry name" value="WH-like_DNA-bd_sf"/>
</dbReference>
<dbReference type="SMART" id="SM00448">
    <property type="entry name" value="REC"/>
    <property type="match status" value="1"/>
</dbReference>
<evidence type="ECO:0000313" key="11">
    <source>
        <dbReference type="Proteomes" id="UP000620075"/>
    </source>
</evidence>
<feature type="domain" description="OmpR/PhoB-type" evidence="9">
    <location>
        <begin position="128"/>
        <end position="227"/>
    </location>
</feature>
<comment type="caution">
    <text evidence="10">The sequence shown here is derived from an EMBL/GenBank/DDBJ whole genome shotgun (WGS) entry which is preliminary data.</text>
</comment>
<dbReference type="GO" id="GO:0032993">
    <property type="term" value="C:protein-DNA complex"/>
    <property type="evidence" value="ECO:0007669"/>
    <property type="project" value="TreeGrafter"/>
</dbReference>
<dbReference type="CDD" id="cd00383">
    <property type="entry name" value="trans_reg_C"/>
    <property type="match status" value="1"/>
</dbReference>
<dbReference type="InterPro" id="IPR039420">
    <property type="entry name" value="WalR-like"/>
</dbReference>
<feature type="domain" description="Response regulatory" evidence="8">
    <location>
        <begin position="5"/>
        <end position="118"/>
    </location>
</feature>
<dbReference type="PANTHER" id="PTHR48111">
    <property type="entry name" value="REGULATOR OF RPOS"/>
    <property type="match status" value="1"/>
</dbReference>
<dbReference type="Proteomes" id="UP000620075">
    <property type="component" value="Unassembled WGS sequence"/>
</dbReference>
<evidence type="ECO:0000259" key="9">
    <source>
        <dbReference type="PROSITE" id="PS51755"/>
    </source>
</evidence>
<dbReference type="Gene3D" id="3.40.50.2300">
    <property type="match status" value="1"/>
</dbReference>
<evidence type="ECO:0000256" key="6">
    <source>
        <dbReference type="PROSITE-ProRule" id="PRU00169"/>
    </source>
</evidence>
<dbReference type="InterPro" id="IPR011006">
    <property type="entry name" value="CheY-like_superfamily"/>
</dbReference>
<keyword evidence="5" id="KW-0804">Transcription</keyword>
<sequence>MTKQKVLIVDDEEHILELARLYLAREGYQIEAVRDGADALRRFGQVKPDLVVLDLMLPNVDGLTICKEIRRQSQIPIIMLTARDDITEKVVGLEVGADDYLTKPFHPKELVARAKALVRRARLEPDQVKVIRAGGLEVDLERHEVRCKTARLQLRPKEFDLLALLARHPGRVFPRNELLERVWGYDFPGYTRTVDVHVQQVREKLTAAGIREPAIQTVWGVGYKLELTE</sequence>
<evidence type="ECO:0000256" key="1">
    <source>
        <dbReference type="ARBA" id="ARBA00022553"/>
    </source>
</evidence>
<evidence type="ECO:0000256" key="5">
    <source>
        <dbReference type="ARBA" id="ARBA00023163"/>
    </source>
</evidence>
<dbReference type="SUPFAM" id="SSF46894">
    <property type="entry name" value="C-terminal effector domain of the bipartite response regulators"/>
    <property type="match status" value="1"/>
</dbReference>
<evidence type="ECO:0000313" key="10">
    <source>
        <dbReference type="EMBL" id="MBJ7602913.1"/>
    </source>
</evidence>
<dbReference type="FunFam" id="3.40.50.2300:FF:000001">
    <property type="entry name" value="DNA-binding response regulator PhoB"/>
    <property type="match status" value="1"/>
</dbReference>
<protein>
    <submittedName>
        <fullName evidence="10">Response regulator transcription factor</fullName>
    </submittedName>
</protein>
<evidence type="ECO:0000259" key="8">
    <source>
        <dbReference type="PROSITE" id="PS50110"/>
    </source>
</evidence>
<dbReference type="Pfam" id="PF00072">
    <property type="entry name" value="Response_reg"/>
    <property type="match status" value="1"/>
</dbReference>
<feature type="DNA-binding region" description="OmpR/PhoB-type" evidence="7">
    <location>
        <begin position="128"/>
        <end position="227"/>
    </location>
</feature>
<keyword evidence="3" id="KW-0805">Transcription regulation</keyword>
<name>A0A934ND95_9BACT</name>
<proteinExistence type="predicted"/>
<dbReference type="GO" id="GO:0005829">
    <property type="term" value="C:cytosol"/>
    <property type="evidence" value="ECO:0007669"/>
    <property type="project" value="TreeGrafter"/>
</dbReference>
<evidence type="ECO:0000256" key="3">
    <source>
        <dbReference type="ARBA" id="ARBA00023015"/>
    </source>
</evidence>
<dbReference type="PROSITE" id="PS50110">
    <property type="entry name" value="RESPONSE_REGULATORY"/>
    <property type="match status" value="1"/>
</dbReference>
<dbReference type="GO" id="GO:0006355">
    <property type="term" value="P:regulation of DNA-templated transcription"/>
    <property type="evidence" value="ECO:0007669"/>
    <property type="project" value="InterPro"/>
</dbReference>
<dbReference type="Gene3D" id="1.10.10.10">
    <property type="entry name" value="Winged helix-like DNA-binding domain superfamily/Winged helix DNA-binding domain"/>
    <property type="match status" value="1"/>
</dbReference>
<accession>A0A934ND95</accession>
<organism evidence="10 11">
    <name type="scientific">Candidatus Dormiibacter inghamiae</name>
    <dbReference type="NCBI Taxonomy" id="3127013"/>
    <lineage>
        <taxon>Bacteria</taxon>
        <taxon>Bacillati</taxon>
        <taxon>Candidatus Dormiibacterota</taxon>
        <taxon>Candidatus Dormibacteria</taxon>
        <taxon>Candidatus Dormibacterales</taxon>
        <taxon>Candidatus Dormibacteraceae</taxon>
        <taxon>Candidatus Dormiibacter</taxon>
    </lineage>
</organism>
<dbReference type="AlphaFoldDB" id="A0A934ND95"/>
<keyword evidence="1 6" id="KW-0597">Phosphoprotein</keyword>
<dbReference type="InterPro" id="IPR001867">
    <property type="entry name" value="OmpR/PhoB-type_DNA-bd"/>
</dbReference>
<dbReference type="PROSITE" id="PS51755">
    <property type="entry name" value="OMPR_PHOB"/>
    <property type="match status" value="1"/>
</dbReference>
<keyword evidence="2" id="KW-0902">Two-component regulatory system</keyword>
<evidence type="ECO:0000256" key="4">
    <source>
        <dbReference type="ARBA" id="ARBA00023125"/>
    </source>
</evidence>
<reference evidence="10 11" key="1">
    <citation type="submission" date="2020-10" db="EMBL/GenBank/DDBJ databases">
        <title>Ca. Dormibacterota MAGs.</title>
        <authorList>
            <person name="Montgomery K."/>
        </authorList>
    </citation>
    <scope>NUCLEOTIDE SEQUENCE [LARGE SCALE GENOMIC DNA]</scope>
    <source>
        <strain evidence="10">SC8811_S16_3</strain>
    </source>
</reference>
<dbReference type="Gene3D" id="6.10.250.690">
    <property type="match status" value="1"/>
</dbReference>
<dbReference type="InterPro" id="IPR001789">
    <property type="entry name" value="Sig_transdc_resp-reg_receiver"/>
</dbReference>
<keyword evidence="4 7" id="KW-0238">DNA-binding</keyword>
<feature type="modified residue" description="4-aspartylphosphate" evidence="6">
    <location>
        <position position="54"/>
    </location>
</feature>
<dbReference type="SUPFAM" id="SSF52172">
    <property type="entry name" value="CheY-like"/>
    <property type="match status" value="1"/>
</dbReference>
<evidence type="ECO:0000256" key="2">
    <source>
        <dbReference type="ARBA" id="ARBA00023012"/>
    </source>
</evidence>
<evidence type="ECO:0000256" key="7">
    <source>
        <dbReference type="PROSITE-ProRule" id="PRU01091"/>
    </source>
</evidence>
<dbReference type="GO" id="GO:0000976">
    <property type="term" value="F:transcription cis-regulatory region binding"/>
    <property type="evidence" value="ECO:0007669"/>
    <property type="project" value="TreeGrafter"/>
</dbReference>
<dbReference type="PANTHER" id="PTHR48111:SF4">
    <property type="entry name" value="DNA-BINDING DUAL TRANSCRIPTIONAL REGULATOR OMPR"/>
    <property type="match status" value="1"/>
</dbReference>
<dbReference type="Pfam" id="PF00486">
    <property type="entry name" value="Trans_reg_C"/>
    <property type="match status" value="1"/>
</dbReference>